<feature type="compositionally biased region" description="Basic and acidic residues" evidence="1">
    <location>
        <begin position="372"/>
        <end position="382"/>
    </location>
</feature>
<feature type="region of interest" description="Disordered" evidence="1">
    <location>
        <begin position="236"/>
        <end position="256"/>
    </location>
</feature>
<feature type="compositionally biased region" description="Low complexity" evidence="1">
    <location>
        <begin position="99"/>
        <end position="112"/>
    </location>
</feature>
<dbReference type="Proteomes" id="UP001153069">
    <property type="component" value="Unassembled WGS sequence"/>
</dbReference>
<dbReference type="Gene3D" id="6.10.140.530">
    <property type="match status" value="4"/>
</dbReference>
<feature type="domain" description="Helicase-associated" evidence="2">
    <location>
        <begin position="879"/>
        <end position="940"/>
    </location>
</feature>
<keyword evidence="4" id="KW-1185">Reference proteome</keyword>
<dbReference type="PANTHER" id="PTHR33418">
    <property type="entry name" value="HELICASE-ASSOCIATED"/>
    <property type="match status" value="1"/>
</dbReference>
<dbReference type="EMBL" id="CAICTM010000390">
    <property type="protein sequence ID" value="CAB9509472.1"/>
    <property type="molecule type" value="Genomic_DNA"/>
</dbReference>
<feature type="compositionally biased region" description="Low complexity" evidence="1">
    <location>
        <begin position="339"/>
        <end position="351"/>
    </location>
</feature>
<dbReference type="Pfam" id="PF03457">
    <property type="entry name" value="HA"/>
    <property type="match status" value="4"/>
</dbReference>
<feature type="compositionally biased region" description="Basic residues" evidence="1">
    <location>
        <begin position="551"/>
        <end position="560"/>
    </location>
</feature>
<feature type="region of interest" description="Disordered" evidence="1">
    <location>
        <begin position="339"/>
        <end position="403"/>
    </location>
</feature>
<feature type="compositionally biased region" description="Low complexity" evidence="1">
    <location>
        <begin position="855"/>
        <end position="871"/>
    </location>
</feature>
<evidence type="ECO:0000313" key="4">
    <source>
        <dbReference type="Proteomes" id="UP001153069"/>
    </source>
</evidence>
<feature type="domain" description="Helicase-associated" evidence="2">
    <location>
        <begin position="166"/>
        <end position="228"/>
    </location>
</feature>
<feature type="region of interest" description="Disordered" evidence="1">
    <location>
        <begin position="1"/>
        <end position="126"/>
    </location>
</feature>
<feature type="region of interest" description="Disordered" evidence="1">
    <location>
        <begin position="944"/>
        <end position="1004"/>
    </location>
</feature>
<protein>
    <recommendedName>
        <fullName evidence="2">Helicase-associated domain-containing protein</fullName>
    </recommendedName>
</protein>
<feature type="compositionally biased region" description="Low complexity" evidence="1">
    <location>
        <begin position="512"/>
        <end position="527"/>
    </location>
</feature>
<comment type="caution">
    <text evidence="3">The sequence shown here is derived from an EMBL/GenBank/DDBJ whole genome shotgun (WGS) entry which is preliminary data.</text>
</comment>
<feature type="region of interest" description="Disordered" evidence="1">
    <location>
        <begin position="495"/>
        <end position="580"/>
    </location>
</feature>
<accession>A0A9N8HE68</accession>
<feature type="domain" description="Helicase-associated" evidence="2">
    <location>
        <begin position="729"/>
        <end position="789"/>
    </location>
</feature>
<feature type="compositionally biased region" description="Basic and acidic residues" evidence="1">
    <location>
        <begin position="957"/>
        <end position="970"/>
    </location>
</feature>
<name>A0A9N8HE68_9STRA</name>
<feature type="compositionally biased region" description="Low complexity" evidence="1">
    <location>
        <begin position="16"/>
        <end position="26"/>
    </location>
</feature>
<feature type="domain" description="Helicase-associated" evidence="2">
    <location>
        <begin position="1004"/>
        <end position="1065"/>
    </location>
</feature>
<feature type="compositionally biased region" description="Polar residues" evidence="1">
    <location>
        <begin position="674"/>
        <end position="685"/>
    </location>
</feature>
<feature type="region of interest" description="Disordered" evidence="1">
    <location>
        <begin position="819"/>
        <end position="879"/>
    </location>
</feature>
<organism evidence="3 4">
    <name type="scientific">Seminavis robusta</name>
    <dbReference type="NCBI Taxonomy" id="568900"/>
    <lineage>
        <taxon>Eukaryota</taxon>
        <taxon>Sar</taxon>
        <taxon>Stramenopiles</taxon>
        <taxon>Ochrophyta</taxon>
        <taxon>Bacillariophyta</taxon>
        <taxon>Bacillariophyceae</taxon>
        <taxon>Bacillariophycidae</taxon>
        <taxon>Naviculales</taxon>
        <taxon>Naviculaceae</taxon>
        <taxon>Seminavis</taxon>
    </lineage>
</organism>
<feature type="compositionally biased region" description="Acidic residues" evidence="1">
    <location>
        <begin position="833"/>
        <end position="842"/>
    </location>
</feature>
<feature type="compositionally biased region" description="Low complexity" evidence="1">
    <location>
        <begin position="645"/>
        <end position="654"/>
    </location>
</feature>
<dbReference type="AlphaFoldDB" id="A0A9N8HE68"/>
<evidence type="ECO:0000256" key="1">
    <source>
        <dbReference type="SAM" id="MobiDB-lite"/>
    </source>
</evidence>
<evidence type="ECO:0000259" key="2">
    <source>
        <dbReference type="Pfam" id="PF03457"/>
    </source>
</evidence>
<proteinExistence type="predicted"/>
<evidence type="ECO:0000313" key="3">
    <source>
        <dbReference type="EMBL" id="CAB9509472.1"/>
    </source>
</evidence>
<gene>
    <name evidence="3" type="ORF">SEMRO_391_G133080.1</name>
</gene>
<sequence>MLEPTSITAPSPPEANPNASASAPPSEEAEEKSNKESPTMAKSALAVAGQFEDADNDDSADEGKSKSPSTVTKSDKKPSKTSTTPLAFLAEAAKHQEQATDTATTATATTNTKPSLPDMPHPSRLQRRISTNTCNATSALLEMASSSPTSSLKKVTTTTAIKKKKTFVVRLEELKEYKERHGAMMNLENPNIKEAWEQGLWTWLFECRKQYRTGQLSEEKAMALRNLGCEGFEKQPVAKKQEEEENEEAKEDVKGEKRLEARHKEEQQARQMEAHMMRERMMQQERTIMGRAHEQRLMEQAEAGQHPALRALWLKRKEEALKVQQMQAAGMIPMAPAMAAARPPASASGSGTTKRSGMDPDGTTSADADEYPAEKAPKKKDSSSSLNDMQKKQQKKKSMQAQQEARVLEEMYAREAMAREAIMREQRLAAVMAANRMGGGFGMHNATLMQQGRVMSLLQPLESVPPRADPFLGAMYHRQHPDPRVNALLQAQLLQQQEQQRSATAEMRRSSDASGSALGAAGESSNSNLNVDVAATASGMSRAKEETAAKPAKKPRKQRNRITTGTGNNNGGKGKTRKSWDQRMQQMWNFFLTYGHTKVQTRGEHKELGRWLSRVRCNMRDGLLPQHHVKEFLAMQEWTMEDNEAAAAAAAQRAKAAKKAPAPPAARPKDDGASTGSNHSSRRNSAATAVTDDAVPTELAFVGEDADAVGSLTNSPTSGGKNIKRAMPKSWDQSFLELEAFKERFGHCDVKMIGSSPFGLLGKWLASQRSRHKLGQLPEDKVKRLRSLGCADFGPMDAEGDSPNQSIYRKDPEEAEFDAAIRSKMKKVKPSDDMDEDDEEEGVPTVRAPAMLDQATSASTTPTNSAPASPNTKEKRVRHSFETRLEHIKAYKEKHGHCKARLGSEDKHEELLARWLASARSRYRAGQFKEDRAAELRTLGCDGFEPIEAGQPNAAAKEPKSPVTKKRDAPARTATPSPTPSMDSFTEEDGTEHPNKKQRTLGKRKTFEDMLKELEEYQFAFGAGCSVPKPDGDKGKLGRWLAFQRRQFIAGKLTPERVEKLKAIGRTEFEGSSTGMRLSAAHVSAAVRVAEMSAAGSATGTGTSMEQ</sequence>
<dbReference type="InterPro" id="IPR005114">
    <property type="entry name" value="Helicase_assoc"/>
</dbReference>
<dbReference type="PANTHER" id="PTHR33418:SF1">
    <property type="entry name" value="HELICASE-ASSOCIATED DOMAIN-CONTAINING PROTEIN"/>
    <property type="match status" value="1"/>
</dbReference>
<feature type="region of interest" description="Disordered" evidence="1">
    <location>
        <begin position="645"/>
        <end position="690"/>
    </location>
</feature>
<reference evidence="3" key="1">
    <citation type="submission" date="2020-06" db="EMBL/GenBank/DDBJ databases">
        <authorList>
            <consortium name="Plant Systems Biology data submission"/>
        </authorList>
    </citation>
    <scope>NUCLEOTIDE SEQUENCE</scope>
    <source>
        <strain evidence="3">D6</strain>
    </source>
</reference>